<evidence type="ECO:0008006" key="6">
    <source>
        <dbReference type="Google" id="ProtNLM"/>
    </source>
</evidence>
<evidence type="ECO:0000313" key="5">
    <source>
        <dbReference type="Proteomes" id="UP000295818"/>
    </source>
</evidence>
<organism evidence="4 5">
    <name type="scientific">Kribbella orskensis</name>
    <dbReference type="NCBI Taxonomy" id="2512216"/>
    <lineage>
        <taxon>Bacteria</taxon>
        <taxon>Bacillati</taxon>
        <taxon>Actinomycetota</taxon>
        <taxon>Actinomycetes</taxon>
        <taxon>Propionibacteriales</taxon>
        <taxon>Kribbellaceae</taxon>
        <taxon>Kribbella</taxon>
    </lineage>
</organism>
<comment type="caution">
    <text evidence="4">The sequence shown here is derived from an EMBL/GenBank/DDBJ whole genome shotgun (WGS) entry which is preliminary data.</text>
</comment>
<dbReference type="Proteomes" id="UP000295818">
    <property type="component" value="Unassembled WGS sequence"/>
</dbReference>
<feature type="non-terminal residue" evidence="4">
    <location>
        <position position="1"/>
    </location>
</feature>
<evidence type="ECO:0000313" key="3">
    <source>
        <dbReference type="EMBL" id="TCO12877.1"/>
    </source>
</evidence>
<proteinExistence type="predicted"/>
<keyword evidence="5" id="KW-1185">Reference proteome</keyword>
<dbReference type="EMBL" id="SLWM01000042">
    <property type="protein sequence ID" value="TCO09005.1"/>
    <property type="molecule type" value="Genomic_DNA"/>
</dbReference>
<dbReference type="EMBL" id="SLWM01000027">
    <property type="protein sequence ID" value="TCO12202.1"/>
    <property type="molecule type" value="Genomic_DNA"/>
</dbReference>
<reference evidence="4 5" key="1">
    <citation type="journal article" date="2015" name="Stand. Genomic Sci.">
        <title>Genomic Encyclopedia of Bacterial and Archaeal Type Strains, Phase III: the genomes of soil and plant-associated and newly described type strains.</title>
        <authorList>
            <person name="Whitman W.B."/>
            <person name="Woyke T."/>
            <person name="Klenk H.P."/>
            <person name="Zhou Y."/>
            <person name="Lilburn T.G."/>
            <person name="Beck B.J."/>
            <person name="De Vos P."/>
            <person name="Vandamme P."/>
            <person name="Eisen J.A."/>
            <person name="Garrity G."/>
            <person name="Hugenholtz P."/>
            <person name="Kyrpides N.C."/>
        </authorList>
    </citation>
    <scope>NUCLEOTIDE SEQUENCE [LARGE SCALE GENOMIC DNA]</scope>
    <source>
        <strain evidence="4 5">VKM Ac-2538</strain>
    </source>
</reference>
<dbReference type="EMBL" id="SLWM01000024">
    <property type="protein sequence ID" value="TCO12877.1"/>
    <property type="molecule type" value="Genomic_DNA"/>
</dbReference>
<protein>
    <recommendedName>
        <fullName evidence="6">Transposase</fullName>
    </recommendedName>
</protein>
<name>A0ABY2BM90_9ACTN</name>
<reference evidence="4" key="2">
    <citation type="submission" date="2019-03" db="EMBL/GenBank/DDBJ databases">
        <authorList>
            <person name="Whitman W."/>
            <person name="Huntemann M."/>
            <person name="Clum A."/>
            <person name="Pillay M."/>
            <person name="Palaniappan K."/>
            <person name="Varghese N."/>
            <person name="Mikhailova N."/>
            <person name="Stamatis D."/>
            <person name="Reddy T."/>
            <person name="Daum C."/>
            <person name="Shapiro N."/>
            <person name="Ivanova N."/>
            <person name="Kyrpides N."/>
            <person name="Woyke T."/>
        </authorList>
    </citation>
    <scope>NUCLEOTIDE SEQUENCE</scope>
    <source>
        <strain evidence="4">VKM Ac-2538</strain>
    </source>
</reference>
<evidence type="ECO:0000313" key="2">
    <source>
        <dbReference type="EMBL" id="TCO12202.1"/>
    </source>
</evidence>
<dbReference type="EMBL" id="SLWM01000004">
    <property type="protein sequence ID" value="TCO25497.1"/>
    <property type="molecule type" value="Genomic_DNA"/>
</dbReference>
<evidence type="ECO:0000313" key="4">
    <source>
        <dbReference type="EMBL" id="TCO25497.1"/>
    </source>
</evidence>
<accession>A0ABY2BM90</accession>
<sequence>NFTNYRLRILLAADGTRPYRRTPNHA</sequence>
<gene>
    <name evidence="4" type="ORF">EV644_1041</name>
    <name evidence="3" type="ORF">EV644_1241</name>
    <name evidence="2" type="ORF">EV644_12793</name>
    <name evidence="1" type="ORF">EV644_14237</name>
</gene>
<evidence type="ECO:0000313" key="1">
    <source>
        <dbReference type="EMBL" id="TCO09005.1"/>
    </source>
</evidence>